<name>A0ABT8RJH0_9BACT</name>
<sequence length="107" mass="12358">MIIPLSNLLLGAVYSYGLNNRFPTKDFFDVILLQLIIPYISGVIVLLWLSIYKATNDKENRHDKINPKDKSLADMLDMEVVNFENYAKCTFIAWAIYVVPLVYNIIK</sequence>
<protein>
    <submittedName>
        <fullName evidence="2">Uncharacterized protein</fullName>
    </submittedName>
</protein>
<keyword evidence="1" id="KW-0812">Transmembrane</keyword>
<comment type="caution">
    <text evidence="2">The sequence shown here is derived from an EMBL/GenBank/DDBJ whole genome shotgun (WGS) entry which is preliminary data.</text>
</comment>
<feature type="transmembrane region" description="Helical" evidence="1">
    <location>
        <begin position="31"/>
        <end position="52"/>
    </location>
</feature>
<proteinExistence type="predicted"/>
<dbReference type="Proteomes" id="UP001168528">
    <property type="component" value="Unassembled WGS sequence"/>
</dbReference>
<dbReference type="RefSeq" id="WP_302042755.1">
    <property type="nucleotide sequence ID" value="NZ_JAUKPO010000138.1"/>
</dbReference>
<keyword evidence="1" id="KW-0472">Membrane</keyword>
<evidence type="ECO:0000313" key="3">
    <source>
        <dbReference type="Proteomes" id="UP001168528"/>
    </source>
</evidence>
<reference evidence="2" key="1">
    <citation type="submission" date="2023-07" db="EMBL/GenBank/DDBJ databases">
        <title>The genome sequence of Rhodocytophaga aerolata KACC 12507.</title>
        <authorList>
            <person name="Zhang X."/>
        </authorList>
    </citation>
    <scope>NUCLEOTIDE SEQUENCE</scope>
    <source>
        <strain evidence="2">KACC 12507</strain>
    </source>
</reference>
<dbReference type="EMBL" id="JAUKPO010000138">
    <property type="protein sequence ID" value="MDO1451961.1"/>
    <property type="molecule type" value="Genomic_DNA"/>
</dbReference>
<evidence type="ECO:0000313" key="2">
    <source>
        <dbReference type="EMBL" id="MDO1451961.1"/>
    </source>
</evidence>
<gene>
    <name evidence="2" type="ORF">Q0590_37175</name>
</gene>
<keyword evidence="1" id="KW-1133">Transmembrane helix</keyword>
<accession>A0ABT8RJH0</accession>
<keyword evidence="3" id="KW-1185">Reference proteome</keyword>
<organism evidence="2 3">
    <name type="scientific">Rhodocytophaga aerolata</name>
    <dbReference type="NCBI Taxonomy" id="455078"/>
    <lineage>
        <taxon>Bacteria</taxon>
        <taxon>Pseudomonadati</taxon>
        <taxon>Bacteroidota</taxon>
        <taxon>Cytophagia</taxon>
        <taxon>Cytophagales</taxon>
        <taxon>Rhodocytophagaceae</taxon>
        <taxon>Rhodocytophaga</taxon>
    </lineage>
</organism>
<evidence type="ECO:0000256" key="1">
    <source>
        <dbReference type="SAM" id="Phobius"/>
    </source>
</evidence>